<dbReference type="OrthoDB" id="7472950at2"/>
<keyword evidence="1" id="KW-0812">Transmembrane</keyword>
<proteinExistence type="predicted"/>
<feature type="transmembrane region" description="Helical" evidence="1">
    <location>
        <begin position="178"/>
        <end position="197"/>
    </location>
</feature>
<dbReference type="EMBL" id="LFTY01000001">
    <property type="protein sequence ID" value="KMW60110.1"/>
    <property type="molecule type" value="Genomic_DNA"/>
</dbReference>
<keyword evidence="1" id="KW-0472">Membrane</keyword>
<feature type="transmembrane region" description="Helical" evidence="1">
    <location>
        <begin position="217"/>
        <end position="241"/>
    </location>
</feature>
<feature type="transmembrane region" description="Helical" evidence="1">
    <location>
        <begin position="32"/>
        <end position="53"/>
    </location>
</feature>
<evidence type="ECO:0000313" key="2">
    <source>
        <dbReference type="EMBL" id="KMW60110.1"/>
    </source>
</evidence>
<gene>
    <name evidence="2" type="ORF">AIOL_000262</name>
</gene>
<feature type="transmembrane region" description="Helical" evidence="1">
    <location>
        <begin position="146"/>
        <end position="166"/>
    </location>
</feature>
<evidence type="ECO:0000313" key="3">
    <source>
        <dbReference type="Proteomes" id="UP000037178"/>
    </source>
</evidence>
<dbReference type="AlphaFoldDB" id="A0A0J9EBH3"/>
<dbReference type="RefSeq" id="WP_049641234.1">
    <property type="nucleotide sequence ID" value="NZ_LFTY01000001.1"/>
</dbReference>
<name>A0A0J9EBH3_9RHOB</name>
<feature type="transmembrane region" description="Helical" evidence="1">
    <location>
        <begin position="73"/>
        <end position="95"/>
    </location>
</feature>
<organism evidence="2 3">
    <name type="scientific">Candidatus Rhodobacter oscarellae</name>
    <dbReference type="NCBI Taxonomy" id="1675527"/>
    <lineage>
        <taxon>Bacteria</taxon>
        <taxon>Pseudomonadati</taxon>
        <taxon>Pseudomonadota</taxon>
        <taxon>Alphaproteobacteria</taxon>
        <taxon>Rhodobacterales</taxon>
        <taxon>Rhodobacter group</taxon>
        <taxon>Rhodobacter</taxon>
    </lineage>
</organism>
<dbReference type="STRING" id="1675527.AIOL_000262"/>
<keyword evidence="3" id="KW-1185">Reference proteome</keyword>
<evidence type="ECO:0008006" key="4">
    <source>
        <dbReference type="Google" id="ProtNLM"/>
    </source>
</evidence>
<keyword evidence="1" id="KW-1133">Transmembrane helix</keyword>
<dbReference type="PATRIC" id="fig|1675527.3.peg.309"/>
<reference evidence="2 3" key="1">
    <citation type="submission" date="2015-06" db="EMBL/GenBank/DDBJ databases">
        <title>Draft genome sequence of an Alphaproteobacteria species associated to the Mediterranean sponge Oscarella lobularis.</title>
        <authorList>
            <person name="Jourda C."/>
            <person name="Santini S."/>
            <person name="Claverie J.-M."/>
        </authorList>
    </citation>
    <scope>NUCLEOTIDE SEQUENCE [LARGE SCALE GENOMIC DNA]</scope>
    <source>
        <strain evidence="2">IGS</strain>
    </source>
</reference>
<dbReference type="Proteomes" id="UP000037178">
    <property type="component" value="Unassembled WGS sequence"/>
</dbReference>
<evidence type="ECO:0000256" key="1">
    <source>
        <dbReference type="SAM" id="Phobius"/>
    </source>
</evidence>
<protein>
    <recommendedName>
        <fullName evidence="4">Glycerophosphoryl diester phosphodiesterase membrane domain-containing protein</fullName>
    </recommendedName>
</protein>
<comment type="caution">
    <text evidence="2">The sequence shown here is derived from an EMBL/GenBank/DDBJ whole genome shotgun (WGS) entry which is preliminary data.</text>
</comment>
<accession>A0A0J9EBH3</accession>
<sequence>MSETRTPPAQEPLGVGAIISESFSILFKHIPAVMVMGIAPVLLTRLYAAMFLGWDGALLYAINEDYFDPVMTFALLVSIFVVEIMAYSLNGALVAQLSYDSKLGRPLRLQRYWMAALFTLPVVLVLSLVSVLLTIGGLLLLVVPGLLVMAMFSVLAPAVVIERVGLRGLHRSHALTKGYLWPIVGTLILVGVVVNIVDNAAVFLADMAHDAQGTAAGVLVYCAVSAISYGLGGILAALIYARLREIKEGVSIDEIAAVFD</sequence>
<feature type="transmembrane region" description="Helical" evidence="1">
    <location>
        <begin position="116"/>
        <end position="140"/>
    </location>
</feature>